<keyword evidence="1" id="KW-0812">Transmembrane</keyword>
<gene>
    <name evidence="2" type="ORF">VKT23_020186</name>
</gene>
<keyword evidence="1" id="KW-1133">Transmembrane helix</keyword>
<dbReference type="Proteomes" id="UP001498398">
    <property type="component" value="Unassembled WGS sequence"/>
</dbReference>
<evidence type="ECO:0000256" key="1">
    <source>
        <dbReference type="SAM" id="Phobius"/>
    </source>
</evidence>
<comment type="caution">
    <text evidence="2">The sequence shown here is derived from an EMBL/GenBank/DDBJ whole genome shotgun (WGS) entry which is preliminary data.</text>
</comment>
<organism evidence="2 3">
    <name type="scientific">Marasmiellus scandens</name>
    <dbReference type="NCBI Taxonomy" id="2682957"/>
    <lineage>
        <taxon>Eukaryota</taxon>
        <taxon>Fungi</taxon>
        <taxon>Dikarya</taxon>
        <taxon>Basidiomycota</taxon>
        <taxon>Agaricomycotina</taxon>
        <taxon>Agaricomycetes</taxon>
        <taxon>Agaricomycetidae</taxon>
        <taxon>Agaricales</taxon>
        <taxon>Marasmiineae</taxon>
        <taxon>Omphalotaceae</taxon>
        <taxon>Marasmiellus</taxon>
    </lineage>
</organism>
<name>A0ABR1IKV0_9AGAR</name>
<dbReference type="EMBL" id="JBANRG010000124">
    <property type="protein sequence ID" value="KAK7434417.1"/>
    <property type="molecule type" value="Genomic_DNA"/>
</dbReference>
<evidence type="ECO:0000313" key="3">
    <source>
        <dbReference type="Proteomes" id="UP001498398"/>
    </source>
</evidence>
<sequence>MRGQLYHLGDNSNLVYYIGSLTINSVLTLLTAGRIWWIHRQAHVCSSHTTSGDKLVQSVCRIILESGILYPLFQIANAIGNNNGDPSTIPFDFLPLAALMAGITPTLIMVHAKLGENVESLQMGETTFSTLQFGNRHGTTTTTTTGTAHVQSHNIALSEIAVVAPGEEGKTSA</sequence>
<protein>
    <submittedName>
        <fullName evidence="2">Uncharacterized protein</fullName>
    </submittedName>
</protein>
<proteinExistence type="predicted"/>
<feature type="transmembrane region" description="Helical" evidence="1">
    <location>
        <begin position="14"/>
        <end position="37"/>
    </location>
</feature>
<evidence type="ECO:0000313" key="2">
    <source>
        <dbReference type="EMBL" id="KAK7434417.1"/>
    </source>
</evidence>
<accession>A0ABR1IKV0</accession>
<reference evidence="2 3" key="1">
    <citation type="submission" date="2024-01" db="EMBL/GenBank/DDBJ databases">
        <title>A draft genome for the cacao thread blight pathogen Marasmiellus scandens.</title>
        <authorList>
            <person name="Baruah I.K."/>
            <person name="Leung J."/>
            <person name="Bukari Y."/>
            <person name="Amoako-Attah I."/>
            <person name="Meinhardt L.W."/>
            <person name="Bailey B.A."/>
            <person name="Cohen S.P."/>
        </authorList>
    </citation>
    <scope>NUCLEOTIDE SEQUENCE [LARGE SCALE GENOMIC DNA]</scope>
    <source>
        <strain evidence="2 3">GH-19</strain>
    </source>
</reference>
<keyword evidence="1" id="KW-0472">Membrane</keyword>
<keyword evidence="3" id="KW-1185">Reference proteome</keyword>